<dbReference type="InterPro" id="IPR012337">
    <property type="entry name" value="RNaseH-like_sf"/>
</dbReference>
<evidence type="ECO:0000313" key="2">
    <source>
        <dbReference type="Proteomes" id="UP000799291"/>
    </source>
</evidence>
<gene>
    <name evidence="1" type="ORF">K458DRAFT_449901</name>
</gene>
<feature type="non-terminal residue" evidence="1">
    <location>
        <position position="1"/>
    </location>
</feature>
<dbReference type="SUPFAM" id="SSF53098">
    <property type="entry name" value="Ribonuclease H-like"/>
    <property type="match status" value="1"/>
</dbReference>
<keyword evidence="2" id="KW-1185">Reference proteome</keyword>
<sequence length="135" mass="15243">TKILNTTEQIADLVFFDVRYDSDALCAHYSVALQGVEDVQLMESSSRVIASRKFLSGLNKCVEKDLLSIPWEDQSIAGRKRAKDWKLTKEKGERLFKAEQGGSYEIFNQRPIPDEIIAYCVGAVQCLPGLRKQLC</sequence>
<dbReference type="Gene3D" id="3.30.420.10">
    <property type="entry name" value="Ribonuclease H-like superfamily/Ribonuclease H"/>
    <property type="match status" value="1"/>
</dbReference>
<evidence type="ECO:0008006" key="3">
    <source>
        <dbReference type="Google" id="ProtNLM"/>
    </source>
</evidence>
<dbReference type="Proteomes" id="UP000799291">
    <property type="component" value="Unassembled WGS sequence"/>
</dbReference>
<dbReference type="OrthoDB" id="26838at2759"/>
<reference evidence="1" key="1">
    <citation type="journal article" date="2020" name="Stud. Mycol.">
        <title>101 Dothideomycetes genomes: a test case for predicting lifestyles and emergence of pathogens.</title>
        <authorList>
            <person name="Haridas S."/>
            <person name="Albert R."/>
            <person name="Binder M."/>
            <person name="Bloem J."/>
            <person name="Labutti K."/>
            <person name="Salamov A."/>
            <person name="Andreopoulos B."/>
            <person name="Baker S."/>
            <person name="Barry K."/>
            <person name="Bills G."/>
            <person name="Bluhm B."/>
            <person name="Cannon C."/>
            <person name="Castanera R."/>
            <person name="Culley D."/>
            <person name="Daum C."/>
            <person name="Ezra D."/>
            <person name="Gonzalez J."/>
            <person name="Henrissat B."/>
            <person name="Kuo A."/>
            <person name="Liang C."/>
            <person name="Lipzen A."/>
            <person name="Lutzoni F."/>
            <person name="Magnuson J."/>
            <person name="Mondo S."/>
            <person name="Nolan M."/>
            <person name="Ohm R."/>
            <person name="Pangilinan J."/>
            <person name="Park H.-J."/>
            <person name="Ramirez L."/>
            <person name="Alfaro M."/>
            <person name="Sun H."/>
            <person name="Tritt A."/>
            <person name="Yoshinaga Y."/>
            <person name="Zwiers L.-H."/>
            <person name="Turgeon B."/>
            <person name="Goodwin S."/>
            <person name="Spatafora J."/>
            <person name="Crous P."/>
            <person name="Grigoriev I."/>
        </authorList>
    </citation>
    <scope>NUCLEOTIDE SEQUENCE</scope>
    <source>
        <strain evidence="1">CBS 122367</strain>
    </source>
</reference>
<protein>
    <recommendedName>
        <fullName evidence="3">3'-5' exonuclease domain-containing protein</fullName>
    </recommendedName>
</protein>
<dbReference type="InterPro" id="IPR036397">
    <property type="entry name" value="RNaseH_sf"/>
</dbReference>
<dbReference type="PANTHER" id="PTHR43040:SF1">
    <property type="entry name" value="RIBONUCLEASE D"/>
    <property type="match status" value="1"/>
</dbReference>
<dbReference type="AlphaFoldDB" id="A0A6G1J4F4"/>
<organism evidence="1 2">
    <name type="scientific">Lentithecium fluviatile CBS 122367</name>
    <dbReference type="NCBI Taxonomy" id="1168545"/>
    <lineage>
        <taxon>Eukaryota</taxon>
        <taxon>Fungi</taxon>
        <taxon>Dikarya</taxon>
        <taxon>Ascomycota</taxon>
        <taxon>Pezizomycotina</taxon>
        <taxon>Dothideomycetes</taxon>
        <taxon>Pleosporomycetidae</taxon>
        <taxon>Pleosporales</taxon>
        <taxon>Massarineae</taxon>
        <taxon>Lentitheciaceae</taxon>
        <taxon>Lentithecium</taxon>
    </lineage>
</organism>
<dbReference type="GO" id="GO:0003676">
    <property type="term" value="F:nucleic acid binding"/>
    <property type="evidence" value="ECO:0007669"/>
    <property type="project" value="InterPro"/>
</dbReference>
<proteinExistence type="predicted"/>
<name>A0A6G1J4F4_9PLEO</name>
<accession>A0A6G1J4F4</accession>
<dbReference type="PANTHER" id="PTHR43040">
    <property type="entry name" value="RIBONUCLEASE D"/>
    <property type="match status" value="1"/>
</dbReference>
<evidence type="ECO:0000313" key="1">
    <source>
        <dbReference type="EMBL" id="KAF2685083.1"/>
    </source>
</evidence>
<dbReference type="EMBL" id="MU005579">
    <property type="protein sequence ID" value="KAF2685083.1"/>
    <property type="molecule type" value="Genomic_DNA"/>
</dbReference>